<dbReference type="PANTHER" id="PTHR42811">
    <property type="entry name" value="SERINE ACETYLTRANSFERASE"/>
    <property type="match status" value="1"/>
</dbReference>
<dbReference type="EC" id="2.3.1.30" evidence="5"/>
<comment type="similarity">
    <text evidence="1 5">Belongs to the transferase hexapeptide repeat family.</text>
</comment>
<evidence type="ECO:0000313" key="7">
    <source>
        <dbReference type="Proteomes" id="UP000604481"/>
    </source>
</evidence>
<evidence type="ECO:0000256" key="5">
    <source>
        <dbReference type="PIRNR" id="PIRNR000441"/>
    </source>
</evidence>
<reference evidence="6 7" key="1">
    <citation type="submission" date="2020-10" db="EMBL/GenBank/DDBJ databases">
        <title>The genome sequence of Chitinilyticum litopenaei 4Y14.</title>
        <authorList>
            <person name="Liu Y."/>
        </authorList>
    </citation>
    <scope>NUCLEOTIDE SEQUENCE [LARGE SCALE GENOMIC DNA]</scope>
    <source>
        <strain evidence="6 7">4Y14</strain>
    </source>
</reference>
<keyword evidence="7" id="KW-1185">Reference proteome</keyword>
<dbReference type="PIRSF" id="PIRSF000441">
    <property type="entry name" value="CysE"/>
    <property type="match status" value="1"/>
</dbReference>
<organism evidence="6 7">
    <name type="scientific">Chitinilyticum piscinae</name>
    <dbReference type="NCBI Taxonomy" id="2866724"/>
    <lineage>
        <taxon>Bacteria</taxon>
        <taxon>Pseudomonadati</taxon>
        <taxon>Pseudomonadota</taxon>
        <taxon>Betaproteobacteria</taxon>
        <taxon>Neisseriales</taxon>
        <taxon>Chitinibacteraceae</taxon>
        <taxon>Chitinilyticum</taxon>
    </lineage>
</organism>
<dbReference type="EMBL" id="JADFUA010000004">
    <property type="protein sequence ID" value="MBE9609558.1"/>
    <property type="molecule type" value="Genomic_DNA"/>
</dbReference>
<proteinExistence type="inferred from homology"/>
<keyword evidence="4 5" id="KW-0012">Acyltransferase</keyword>
<dbReference type="Proteomes" id="UP000604481">
    <property type="component" value="Unassembled WGS sequence"/>
</dbReference>
<dbReference type="SUPFAM" id="SSF51161">
    <property type="entry name" value="Trimeric LpxA-like enzymes"/>
    <property type="match status" value="1"/>
</dbReference>
<dbReference type="PROSITE" id="PS00101">
    <property type="entry name" value="HEXAPEP_TRANSFERASES"/>
    <property type="match status" value="1"/>
</dbReference>
<dbReference type="GO" id="GO:0005737">
    <property type="term" value="C:cytoplasm"/>
    <property type="evidence" value="ECO:0007669"/>
    <property type="project" value="InterPro"/>
</dbReference>
<evidence type="ECO:0000256" key="2">
    <source>
        <dbReference type="ARBA" id="ARBA00022679"/>
    </source>
</evidence>
<dbReference type="GO" id="GO:0009001">
    <property type="term" value="F:serine O-acetyltransferase activity"/>
    <property type="evidence" value="ECO:0007669"/>
    <property type="project" value="UniProtKB-EC"/>
</dbReference>
<dbReference type="GO" id="GO:0006535">
    <property type="term" value="P:cysteine biosynthetic process from serine"/>
    <property type="evidence" value="ECO:0007669"/>
    <property type="project" value="InterPro"/>
</dbReference>
<comment type="catalytic activity">
    <reaction evidence="5">
        <text>L-serine + acetyl-CoA = O-acetyl-L-serine + CoA</text>
        <dbReference type="Rhea" id="RHEA:24560"/>
        <dbReference type="ChEBI" id="CHEBI:33384"/>
        <dbReference type="ChEBI" id="CHEBI:57287"/>
        <dbReference type="ChEBI" id="CHEBI:57288"/>
        <dbReference type="ChEBI" id="CHEBI:58340"/>
        <dbReference type="EC" id="2.3.1.30"/>
    </reaction>
</comment>
<accession>A0A8J7FHJ3</accession>
<dbReference type="InterPro" id="IPR018357">
    <property type="entry name" value="Hexapep_transf_CS"/>
</dbReference>
<dbReference type="InterPro" id="IPR045304">
    <property type="entry name" value="LbH_SAT"/>
</dbReference>
<keyword evidence="3" id="KW-0677">Repeat</keyword>
<dbReference type="CDD" id="cd03354">
    <property type="entry name" value="LbH_SAT"/>
    <property type="match status" value="1"/>
</dbReference>
<dbReference type="InterPro" id="IPR011004">
    <property type="entry name" value="Trimer_LpxA-like_sf"/>
</dbReference>
<evidence type="ECO:0000256" key="4">
    <source>
        <dbReference type="ARBA" id="ARBA00023315"/>
    </source>
</evidence>
<dbReference type="InterPro" id="IPR005881">
    <property type="entry name" value="Ser_O-AcTrfase"/>
</dbReference>
<dbReference type="InterPro" id="IPR001451">
    <property type="entry name" value="Hexapep"/>
</dbReference>
<evidence type="ECO:0000256" key="1">
    <source>
        <dbReference type="ARBA" id="ARBA00007274"/>
    </source>
</evidence>
<evidence type="ECO:0000313" key="6">
    <source>
        <dbReference type="EMBL" id="MBE9609558.1"/>
    </source>
</evidence>
<protein>
    <recommendedName>
        <fullName evidence="5">Serine acetyltransferase</fullName>
        <ecNumber evidence="5">2.3.1.30</ecNumber>
    </recommendedName>
</protein>
<dbReference type="AlphaFoldDB" id="A0A8J7FHJ3"/>
<dbReference type="Gene3D" id="2.160.10.10">
    <property type="entry name" value="Hexapeptide repeat proteins"/>
    <property type="match status" value="1"/>
</dbReference>
<dbReference type="Pfam" id="PF00132">
    <property type="entry name" value="Hexapep"/>
    <property type="match status" value="1"/>
</dbReference>
<dbReference type="RefSeq" id="WP_194116079.1">
    <property type="nucleotide sequence ID" value="NZ_JADFUA010000004.1"/>
</dbReference>
<sequence length="174" mass="19210">MFELIREDWQTYQRDPWRQGLWVMCVYRFGRWRYGIRSALLRRLCSFVYKCLKILSQILTGIDLPCETRVGRRLRIDHFGGVIISGDTVIGDDVILRHGVTLGLRHEGQRGAPVLGNRVEIGAGAKVLGAVTIGDGAVIGANAVVLSDVPAGAVAVGIPARVLPARKERDHVRT</sequence>
<comment type="caution">
    <text evidence="6">The sequence shown here is derived from an EMBL/GenBank/DDBJ whole genome shotgun (WGS) entry which is preliminary data.</text>
</comment>
<evidence type="ECO:0000256" key="3">
    <source>
        <dbReference type="ARBA" id="ARBA00022737"/>
    </source>
</evidence>
<name>A0A8J7FHJ3_9NEIS</name>
<gene>
    <name evidence="6" type="ORF">INR99_09350</name>
</gene>
<keyword evidence="2 5" id="KW-0808">Transferase</keyword>